<dbReference type="AlphaFoldDB" id="A0A9E8LZW5"/>
<evidence type="ECO:0000313" key="4">
    <source>
        <dbReference type="Proteomes" id="UP001164726"/>
    </source>
</evidence>
<name>A0A9E8LZW5_9BACI</name>
<dbReference type="EMBL" id="CP106877">
    <property type="protein sequence ID" value="WAA12056.1"/>
    <property type="molecule type" value="Genomic_DNA"/>
</dbReference>
<dbReference type="Proteomes" id="UP001164726">
    <property type="component" value="Chromosome"/>
</dbReference>
<keyword evidence="4" id="KW-1185">Reference proteome</keyword>
<evidence type="ECO:0000256" key="1">
    <source>
        <dbReference type="ARBA" id="ARBA00022737"/>
    </source>
</evidence>
<dbReference type="SUPFAM" id="SSF63520">
    <property type="entry name" value="PTS-regulatory domain, PRD"/>
    <property type="match status" value="2"/>
</dbReference>
<dbReference type="PANTHER" id="PTHR30185">
    <property type="entry name" value="CRYPTIC BETA-GLUCOSIDE BGL OPERON ANTITERMINATOR"/>
    <property type="match status" value="1"/>
</dbReference>
<dbReference type="SMART" id="SM01061">
    <property type="entry name" value="CAT_RBD"/>
    <property type="match status" value="1"/>
</dbReference>
<feature type="domain" description="PRD" evidence="2">
    <location>
        <begin position="167"/>
        <end position="272"/>
    </location>
</feature>
<feature type="domain" description="PRD" evidence="2">
    <location>
        <begin position="61"/>
        <end position="166"/>
    </location>
</feature>
<dbReference type="PROSITE" id="PS51372">
    <property type="entry name" value="PRD_2"/>
    <property type="match status" value="2"/>
</dbReference>
<dbReference type="SUPFAM" id="SSF50151">
    <property type="entry name" value="SacY-like RNA-binding domain"/>
    <property type="match status" value="1"/>
</dbReference>
<dbReference type="Gene3D" id="2.30.24.10">
    <property type="entry name" value="CAT RNA-binding domain"/>
    <property type="match status" value="1"/>
</dbReference>
<sequence>MRIYKILNNNAVIVKDGGVEKIAIGPGIAFNKQRNDVINPKKIEKLFVMEENEKLQQLLKRIPEEHFLISETIISYAEKQMDTKLSEHIHIQLTDHISFAIERIKEGIHLRNKLLNEIKILYKKEFTIGLWAIDYIKQHLQIEMDENEAAFIALHLHTAKQKGTDLKDAIRQTTIIQDMVKTIKSLVQIDVQEDDLAYHRLITHLRYALARTNKYEIRTLDDEITEMIQKKLPFANHCAHVLAKNVAEKYDIHFSEQELAYITLHIERLRKK</sequence>
<dbReference type="GO" id="GO:0003723">
    <property type="term" value="F:RNA binding"/>
    <property type="evidence" value="ECO:0007669"/>
    <property type="project" value="InterPro"/>
</dbReference>
<proteinExistence type="predicted"/>
<protein>
    <submittedName>
        <fullName evidence="3">PRD domain-containing protein</fullName>
    </submittedName>
</protein>
<dbReference type="Gene3D" id="1.10.1790.10">
    <property type="entry name" value="PRD domain"/>
    <property type="match status" value="2"/>
</dbReference>
<accession>A0A9E8LZW5</accession>
<dbReference type="PANTHER" id="PTHR30185:SF15">
    <property type="entry name" value="CRYPTIC BETA-GLUCOSIDE BGL OPERON ANTITERMINATOR"/>
    <property type="match status" value="1"/>
</dbReference>
<dbReference type="InterPro" id="IPR004341">
    <property type="entry name" value="CAT_RNA-bd_dom"/>
</dbReference>
<dbReference type="InterPro" id="IPR036634">
    <property type="entry name" value="PRD_sf"/>
</dbReference>
<dbReference type="RefSeq" id="WP_275420186.1">
    <property type="nucleotide sequence ID" value="NZ_CP106877.1"/>
</dbReference>
<dbReference type="InterPro" id="IPR011608">
    <property type="entry name" value="PRD"/>
</dbReference>
<dbReference type="Pfam" id="PF03123">
    <property type="entry name" value="CAT_RBD"/>
    <property type="match status" value="1"/>
</dbReference>
<reference evidence="3" key="1">
    <citation type="submission" date="2022-09" db="EMBL/GenBank/DDBJ databases">
        <title>Complete Genomes of Fervidibacillus albus and Fervidibacillus halotolerans isolated from tidal flat sediments.</title>
        <authorList>
            <person name="Kwon K.K."/>
            <person name="Yang S.-H."/>
            <person name="Park M.J."/>
            <person name="Oh H.-M."/>
        </authorList>
    </citation>
    <scope>NUCLEOTIDE SEQUENCE</scope>
    <source>
        <strain evidence="3">MEBiC13594</strain>
    </source>
</reference>
<dbReference type="GO" id="GO:0006355">
    <property type="term" value="P:regulation of DNA-templated transcription"/>
    <property type="evidence" value="ECO:0007669"/>
    <property type="project" value="InterPro"/>
</dbReference>
<organism evidence="3 4">
    <name type="scientific">Fervidibacillus halotolerans</name>
    <dbReference type="NCBI Taxonomy" id="2980027"/>
    <lineage>
        <taxon>Bacteria</taxon>
        <taxon>Bacillati</taxon>
        <taxon>Bacillota</taxon>
        <taxon>Bacilli</taxon>
        <taxon>Bacillales</taxon>
        <taxon>Bacillaceae</taxon>
        <taxon>Fervidibacillus</taxon>
    </lineage>
</organism>
<evidence type="ECO:0000259" key="2">
    <source>
        <dbReference type="PROSITE" id="PS51372"/>
    </source>
</evidence>
<dbReference type="KEGG" id="fhl:OE105_10790"/>
<dbReference type="InterPro" id="IPR050661">
    <property type="entry name" value="BglG_antiterminators"/>
</dbReference>
<gene>
    <name evidence="3" type="ORF">OE105_10790</name>
</gene>
<evidence type="ECO:0000313" key="3">
    <source>
        <dbReference type="EMBL" id="WAA12056.1"/>
    </source>
</evidence>
<dbReference type="Pfam" id="PF00874">
    <property type="entry name" value="PRD"/>
    <property type="match status" value="2"/>
</dbReference>
<keyword evidence="1" id="KW-0677">Repeat</keyword>
<dbReference type="InterPro" id="IPR036650">
    <property type="entry name" value="CAT_RNA-bd_dom_sf"/>
</dbReference>